<dbReference type="InterPro" id="IPR015899">
    <property type="entry name" value="UDP-GalPyranose_mutase_C"/>
</dbReference>
<accession>A0A6J6Y528</accession>
<evidence type="ECO:0000313" key="2">
    <source>
        <dbReference type="EMBL" id="CAB4802346.1"/>
    </source>
</evidence>
<dbReference type="Gene3D" id="3.40.50.720">
    <property type="entry name" value="NAD(P)-binding Rossmann-like Domain"/>
    <property type="match status" value="3"/>
</dbReference>
<gene>
    <name evidence="2" type="ORF">UFOPK2975_01322</name>
</gene>
<evidence type="ECO:0000259" key="1">
    <source>
        <dbReference type="Pfam" id="PF03275"/>
    </source>
</evidence>
<protein>
    <submittedName>
        <fullName evidence="2">Unannotated protein</fullName>
    </submittedName>
</protein>
<dbReference type="PANTHER" id="PTHR21197:SF0">
    <property type="entry name" value="UDP-GALACTOPYRANOSE MUTASE"/>
    <property type="match status" value="1"/>
</dbReference>
<dbReference type="AlphaFoldDB" id="A0A6J6Y528"/>
<dbReference type="SUPFAM" id="SSF54373">
    <property type="entry name" value="FAD-linked reductases, C-terminal domain"/>
    <property type="match status" value="1"/>
</dbReference>
<name>A0A6J6Y528_9ZZZZ</name>
<organism evidence="2">
    <name type="scientific">freshwater metagenome</name>
    <dbReference type="NCBI Taxonomy" id="449393"/>
    <lineage>
        <taxon>unclassified sequences</taxon>
        <taxon>metagenomes</taxon>
        <taxon>ecological metagenomes</taxon>
    </lineage>
</organism>
<sequence>MLARSFAIVGAGFSGAVVARQLAEAGHTATVFDTRDHVAGNCHTERHETGVMVHTYGPHIFHTQHEHVWEFITRFGVMMPYRHRVRAMVGDKAFQMPMNLTLINEFFGTNFSPAEAEAFIATKADSTITNPVSFEDQGLRFVGRELYDAFFAGYTKKQWGVDPTDLPASILARLPLRFTADDSYFNHPHQGIPEHGYTPIVHAILDHPNISVHLSTRFERAQSSDYDHVVWTGPIDAYFGFEHGRLAYRTLDFEQHVSDGDFQGCPVLNYCDEQVPYTRITEHKHFAPWENHDSTVTYTEYSRLCGDNDTPYYPIRLVKETDQLVNYVQQARAQKGVTFLGRLGTYRYLDMDVTIHEALAAATAMLKALDDGTDIPPFFTDPLGGAKH</sequence>
<proteinExistence type="predicted"/>
<reference evidence="2" key="1">
    <citation type="submission" date="2020-05" db="EMBL/GenBank/DDBJ databases">
        <authorList>
            <person name="Chiriac C."/>
            <person name="Salcher M."/>
            <person name="Ghai R."/>
            <person name="Kavagutti S V."/>
        </authorList>
    </citation>
    <scope>NUCLEOTIDE SEQUENCE</scope>
</reference>
<dbReference type="Pfam" id="PF13450">
    <property type="entry name" value="NAD_binding_8"/>
    <property type="match status" value="1"/>
</dbReference>
<dbReference type="GO" id="GO:0005829">
    <property type="term" value="C:cytosol"/>
    <property type="evidence" value="ECO:0007669"/>
    <property type="project" value="TreeGrafter"/>
</dbReference>
<dbReference type="PANTHER" id="PTHR21197">
    <property type="entry name" value="UDP-GALACTOPYRANOSE MUTASE"/>
    <property type="match status" value="1"/>
</dbReference>
<dbReference type="SUPFAM" id="SSF51971">
    <property type="entry name" value="Nucleotide-binding domain"/>
    <property type="match status" value="1"/>
</dbReference>
<dbReference type="EMBL" id="CAFAAG010000141">
    <property type="protein sequence ID" value="CAB4802346.1"/>
    <property type="molecule type" value="Genomic_DNA"/>
</dbReference>
<dbReference type="GO" id="GO:0008767">
    <property type="term" value="F:UDP-galactopyranose mutase activity"/>
    <property type="evidence" value="ECO:0007669"/>
    <property type="project" value="InterPro"/>
</dbReference>
<feature type="domain" description="UDP-galactopyranose mutase C-terminal" evidence="1">
    <location>
        <begin position="149"/>
        <end position="348"/>
    </location>
</feature>
<dbReference type="Pfam" id="PF03275">
    <property type="entry name" value="GLF"/>
    <property type="match status" value="1"/>
</dbReference>
<dbReference type="GO" id="GO:0050660">
    <property type="term" value="F:flavin adenine dinucleotide binding"/>
    <property type="evidence" value="ECO:0007669"/>
    <property type="project" value="TreeGrafter"/>
</dbReference>